<dbReference type="RefSeq" id="WP_305027555.1">
    <property type="nucleotide sequence ID" value="NZ_JAUQTA010000001.1"/>
</dbReference>
<dbReference type="EMBL" id="JAUQTA010000001">
    <property type="protein sequence ID" value="MDO7868178.1"/>
    <property type="molecule type" value="Genomic_DNA"/>
</dbReference>
<keyword evidence="2" id="KW-1185">Reference proteome</keyword>
<evidence type="ECO:0000313" key="1">
    <source>
        <dbReference type="EMBL" id="MDO7868178.1"/>
    </source>
</evidence>
<sequence>MRRGMISADQRIELDRGLKGGIRIPAHCEACRSATSPWDDEYIRWAKFWAEGLIRIQGQGANGISATIPNARPGRFIRAALSGMSALAERLVETHPAFIAAVLRGEGQPQSNNLRFLMALTPVQEKVSVGGIHQGWQVHFSTDGSEVAAPVSAPSAVIHHAPLSLLLVDESTARLYPHVDCTHWLAENAVAVRNDVNLTLPVVRLVSENRWQPESFEVVSI</sequence>
<organism evidence="1 2">
    <name type="scientific">Nocardioides jiangxiensis</name>
    <dbReference type="NCBI Taxonomy" id="3064524"/>
    <lineage>
        <taxon>Bacteria</taxon>
        <taxon>Bacillati</taxon>
        <taxon>Actinomycetota</taxon>
        <taxon>Actinomycetes</taxon>
        <taxon>Propionibacteriales</taxon>
        <taxon>Nocardioidaceae</taxon>
        <taxon>Nocardioides</taxon>
    </lineage>
</organism>
<protein>
    <submittedName>
        <fullName evidence="1">Uncharacterized protein</fullName>
    </submittedName>
</protein>
<accession>A0ABT9B0H3</accession>
<comment type="caution">
    <text evidence="1">The sequence shown here is derived from an EMBL/GenBank/DDBJ whole genome shotgun (WGS) entry which is preliminary data.</text>
</comment>
<proteinExistence type="predicted"/>
<gene>
    <name evidence="1" type="ORF">Q5722_07325</name>
</gene>
<dbReference type="Proteomes" id="UP001233314">
    <property type="component" value="Unassembled WGS sequence"/>
</dbReference>
<reference evidence="1 2" key="1">
    <citation type="submission" date="2023-07" db="EMBL/GenBank/DDBJ databases">
        <title>Nocardioides sp. nov WY-20 isolated from soil.</title>
        <authorList>
            <person name="Liu B."/>
            <person name="Wan Y."/>
        </authorList>
    </citation>
    <scope>NUCLEOTIDE SEQUENCE [LARGE SCALE GENOMIC DNA]</scope>
    <source>
        <strain evidence="1 2">WY-20</strain>
    </source>
</reference>
<evidence type="ECO:0000313" key="2">
    <source>
        <dbReference type="Proteomes" id="UP001233314"/>
    </source>
</evidence>
<name>A0ABT9B0H3_9ACTN</name>